<gene>
    <name evidence="7" type="primary">urdA_7</name>
    <name evidence="7" type="ORF">OXPF_33880</name>
</gene>
<comment type="caution">
    <text evidence="7">The sequence shown here is derived from an EMBL/GenBank/DDBJ whole genome shotgun (WGS) entry which is preliminary data.</text>
</comment>
<keyword evidence="2 5" id="KW-0285">Flavoprotein</keyword>
<dbReference type="NCBIfam" id="TIGR01813">
    <property type="entry name" value="flavo_cyto_c"/>
    <property type="match status" value="1"/>
</dbReference>
<dbReference type="Pfam" id="PF00890">
    <property type="entry name" value="FAD_binding_2"/>
    <property type="match status" value="1"/>
</dbReference>
<dbReference type="Gene3D" id="3.50.50.60">
    <property type="entry name" value="FAD/NAD(P)-binding domain"/>
    <property type="match status" value="1"/>
</dbReference>
<evidence type="ECO:0000313" key="8">
    <source>
        <dbReference type="Proteomes" id="UP000050326"/>
    </source>
</evidence>
<dbReference type="PATRIC" id="fig|36849.3.peg.3586"/>
<keyword evidence="8" id="KW-1185">Reference proteome</keyword>
<dbReference type="Gene3D" id="3.90.700.10">
    <property type="entry name" value="Succinate dehydrogenase/fumarate reductase flavoprotein, catalytic domain"/>
    <property type="match status" value="1"/>
</dbReference>
<dbReference type="EMBL" id="LKET01000043">
    <property type="protein sequence ID" value="KPU43138.1"/>
    <property type="molecule type" value="Genomic_DNA"/>
</dbReference>
<dbReference type="STRING" id="36849.OXPF_33880"/>
<evidence type="ECO:0000259" key="6">
    <source>
        <dbReference type="Pfam" id="PF00890"/>
    </source>
</evidence>
<evidence type="ECO:0000256" key="5">
    <source>
        <dbReference type="RuleBase" id="RU366062"/>
    </source>
</evidence>
<dbReference type="GO" id="GO:0033765">
    <property type="term" value="F:steroid dehydrogenase activity, acting on the CH-CH group of donors"/>
    <property type="evidence" value="ECO:0007669"/>
    <property type="project" value="UniProtKB-ARBA"/>
</dbReference>
<dbReference type="PANTHER" id="PTHR43400">
    <property type="entry name" value="FUMARATE REDUCTASE"/>
    <property type="match status" value="1"/>
</dbReference>
<accession>A0A0P8W3H0</accession>
<dbReference type="AlphaFoldDB" id="A0A0P8W3H0"/>
<comment type="similarity">
    <text evidence="5">Belongs to the FAD-dependent oxidoreductase 2 family. FRD/SDH subfamily.</text>
</comment>
<dbReference type="InterPro" id="IPR027477">
    <property type="entry name" value="Succ_DH/fumarate_Rdtase_cat_sf"/>
</dbReference>
<evidence type="ECO:0000256" key="4">
    <source>
        <dbReference type="ARBA" id="ARBA00023002"/>
    </source>
</evidence>
<keyword evidence="4 5" id="KW-0560">Oxidoreductase</keyword>
<dbReference type="GO" id="GO:0010181">
    <property type="term" value="F:FMN binding"/>
    <property type="evidence" value="ECO:0007669"/>
    <property type="project" value="InterPro"/>
</dbReference>
<feature type="domain" description="FAD-dependent oxidoreductase 2 FAD-binding" evidence="6">
    <location>
        <begin position="10"/>
        <end position="349"/>
    </location>
</feature>
<dbReference type="InterPro" id="IPR050315">
    <property type="entry name" value="FAD-oxidoreductase_2"/>
</dbReference>
<evidence type="ECO:0000256" key="1">
    <source>
        <dbReference type="ARBA" id="ARBA00001974"/>
    </source>
</evidence>
<dbReference type="SUPFAM" id="SSF51905">
    <property type="entry name" value="FAD/NAD(P)-binding domain"/>
    <property type="match status" value="1"/>
</dbReference>
<evidence type="ECO:0000256" key="2">
    <source>
        <dbReference type="ARBA" id="ARBA00022630"/>
    </source>
</evidence>
<evidence type="ECO:0000256" key="3">
    <source>
        <dbReference type="ARBA" id="ARBA00022827"/>
    </source>
</evidence>
<organism evidence="7 8">
    <name type="scientific">Oxobacter pfennigii</name>
    <dbReference type="NCBI Taxonomy" id="36849"/>
    <lineage>
        <taxon>Bacteria</taxon>
        <taxon>Bacillati</taxon>
        <taxon>Bacillota</taxon>
        <taxon>Clostridia</taxon>
        <taxon>Eubacteriales</taxon>
        <taxon>Clostridiaceae</taxon>
        <taxon>Oxobacter</taxon>
    </lineage>
</organism>
<dbReference type="Proteomes" id="UP000050326">
    <property type="component" value="Unassembled WGS sequence"/>
</dbReference>
<reference evidence="7 8" key="1">
    <citation type="submission" date="2015-09" db="EMBL/GenBank/DDBJ databases">
        <title>Genome sequence of Oxobacter pfennigii DSM 3222.</title>
        <authorList>
            <person name="Poehlein A."/>
            <person name="Bengelsdorf F.R."/>
            <person name="Schiel-Bengelsdorf B."/>
            <person name="Duerre P."/>
            <person name="Daniel R."/>
        </authorList>
    </citation>
    <scope>NUCLEOTIDE SEQUENCE [LARGE SCALE GENOMIC DNA]</scope>
    <source>
        <strain evidence="7 8">DSM 3222</strain>
    </source>
</reference>
<proteinExistence type="inferred from homology"/>
<dbReference type="SUPFAM" id="SSF56425">
    <property type="entry name" value="Succinate dehydrogenase/fumarate reductase flavoprotein, catalytic domain"/>
    <property type="match status" value="1"/>
</dbReference>
<comment type="cofactor">
    <cofactor evidence="1">
        <name>FAD</name>
        <dbReference type="ChEBI" id="CHEBI:57692"/>
    </cofactor>
</comment>
<dbReference type="InterPro" id="IPR036188">
    <property type="entry name" value="FAD/NAD-bd_sf"/>
</dbReference>
<name>A0A0P8W3H0_9CLOT</name>
<evidence type="ECO:0000313" key="7">
    <source>
        <dbReference type="EMBL" id="KPU43138.1"/>
    </source>
</evidence>
<dbReference type="EC" id="1.3.99.33" evidence="7"/>
<protein>
    <submittedName>
        <fullName evidence="7">Urocanate reductase</fullName>
        <ecNumber evidence="7">1.3.99.33</ecNumber>
    </submittedName>
</protein>
<dbReference type="InterPro" id="IPR010960">
    <property type="entry name" value="Flavocytochrome_c"/>
</dbReference>
<sequence>MVTNSLPTYKWVQRLGGKFSDTLTAPVGAMWTRGHNPVDKKGIFDVLSNYVVNTVNNGSEIMMETKAEKLIVENGKAVGVKASKTDGTEVVLHAKKGVILATGGFGANPQLCAEYNTYWPSIPDDIKTTNASTSTGDGIIMSKEIGANLVGMGFTQLMPTANEKTGSLTDALLVAPQNYIFVNKEGKRFVNEYAERDVLSWAALSQPDGVFYTIADKDMALSAQNRPTQEMIDKMVEDKLIYRADTLEGLADIIGCDRATFVNKINKYNSYVKSGTDPEFNKNVFQMEVKNAPFYACPAKPAIHHTMGGVQINTNGQVIDAKGNVIQGLYAAGEVTGGIHAGNRLGGNAIADIFVFGRIAGKNAALNK</sequence>
<dbReference type="PANTHER" id="PTHR43400:SF7">
    <property type="entry name" value="FAD-DEPENDENT OXIDOREDUCTASE 2 FAD BINDING DOMAIN-CONTAINING PROTEIN"/>
    <property type="match status" value="1"/>
</dbReference>
<dbReference type="InterPro" id="IPR003953">
    <property type="entry name" value="FAD-dep_OxRdtase_2_FAD-bd"/>
</dbReference>
<keyword evidence="3 5" id="KW-0274">FAD</keyword>